<dbReference type="PANTHER" id="PTHR12984:SF15">
    <property type="entry name" value="PROTEIN-ASSOCIATING WITH THE CARBOXYL-TERMINAL DOMAIN OF EZRIN"/>
    <property type="match status" value="1"/>
</dbReference>
<dbReference type="EMBL" id="GEBQ01017804">
    <property type="protein sequence ID" value="JAT22173.1"/>
    <property type="molecule type" value="Transcribed_RNA"/>
</dbReference>
<organism evidence="2">
    <name type="scientific">Graphocephala atropunctata</name>
    <dbReference type="NCBI Taxonomy" id="36148"/>
    <lineage>
        <taxon>Eukaryota</taxon>
        <taxon>Metazoa</taxon>
        <taxon>Ecdysozoa</taxon>
        <taxon>Arthropoda</taxon>
        <taxon>Hexapoda</taxon>
        <taxon>Insecta</taxon>
        <taxon>Pterygota</taxon>
        <taxon>Neoptera</taxon>
        <taxon>Paraneoptera</taxon>
        <taxon>Hemiptera</taxon>
        <taxon>Auchenorrhyncha</taxon>
        <taxon>Membracoidea</taxon>
        <taxon>Cicadellidae</taxon>
        <taxon>Cicadellinae</taxon>
        <taxon>Cicadellini</taxon>
        <taxon>Graphocephala</taxon>
    </lineage>
</organism>
<dbReference type="PANTHER" id="PTHR12984">
    <property type="entry name" value="SCY1-RELATED S/T PROTEIN KINASE-LIKE"/>
    <property type="match status" value="1"/>
</dbReference>
<dbReference type="InterPro" id="IPR016024">
    <property type="entry name" value="ARM-type_fold"/>
</dbReference>
<gene>
    <name evidence="2" type="ORF">g.22251</name>
</gene>
<name>A0A1B6LET5_9HEMI</name>
<dbReference type="InterPro" id="IPR011009">
    <property type="entry name" value="Kinase-like_dom_sf"/>
</dbReference>
<dbReference type="Gene3D" id="1.10.510.10">
    <property type="entry name" value="Transferase(Phosphotransferase) domain 1"/>
    <property type="match status" value="1"/>
</dbReference>
<dbReference type="AlphaFoldDB" id="A0A1B6LET5"/>
<dbReference type="SUPFAM" id="SSF48371">
    <property type="entry name" value="ARM repeat"/>
    <property type="match status" value="1"/>
</dbReference>
<evidence type="ECO:0000313" key="2">
    <source>
        <dbReference type="EMBL" id="JAT22173.1"/>
    </source>
</evidence>
<dbReference type="SUPFAM" id="SSF56112">
    <property type="entry name" value="Protein kinase-like (PK-like)"/>
    <property type="match status" value="1"/>
</dbReference>
<dbReference type="InterPro" id="IPR051177">
    <property type="entry name" value="CIK-Related_Protein"/>
</dbReference>
<dbReference type="InterPro" id="IPR011989">
    <property type="entry name" value="ARM-like"/>
</dbReference>
<evidence type="ECO:0008006" key="3">
    <source>
        <dbReference type="Google" id="ProtNLM"/>
    </source>
</evidence>
<evidence type="ECO:0000256" key="1">
    <source>
        <dbReference type="SAM" id="MobiDB-lite"/>
    </source>
</evidence>
<sequence>MFLAKCRVQNNRYMMGNERSQPTGLSIDETATEVTDSWSLHGATYAVGSIPKISVFITSCNSSSNVSQLEKFTKNVMLYRHPCILKYVASWKKGWKFHLATEQVQPLAQVLPSQTALQICVGLQNILKALVFLHESGSASHNNVCRAAIYVTQGGSWKLGGLEYLCRCNDMSSSYLEETRKSRYEPAVAPNEAQHLPQPPTAVDCYAFGVLAQEVIANKQSDDVPGMADFLDVCKKRLQNLNSEVRPPLSSLLVHQFFAHEFLTIHNFLLELPIKKDTEKEDFFRNLTIKLNTFPEEIVASQLGSLLLSRMVLLDSTAQRFLLPQVFVPRKEGSCEDSLFSAATFRTHMVPRLLPLFCVRDVQIRHILLSHFPAYCCLFSQVHLQTRILPELLVGIKDTNDNLVACTLRALAELVPILGGSVVIGGKRTKLFADGRPKVVKSTSKRSGQKDDFKNQTSLMTEMERSGELILPERPSPDGGEYTPNSAVSEEDEVWPDWEDKTGTQSGDTKSDSSDSTHSVADPLTSGIESLELKSKPKMSDEFEDIFRDMEPVISKPQIVHVKEVPGVTSNKFALTTEVCEGNDGWGEDFEDWNTIDDDVAVRNSPLNS</sequence>
<accession>A0A1B6LET5</accession>
<feature type="region of interest" description="Disordered" evidence="1">
    <location>
        <begin position="438"/>
        <end position="529"/>
    </location>
</feature>
<proteinExistence type="predicted"/>
<dbReference type="Gene3D" id="1.25.10.10">
    <property type="entry name" value="Leucine-rich Repeat Variant"/>
    <property type="match status" value="1"/>
</dbReference>
<reference evidence="2" key="1">
    <citation type="submission" date="2015-11" db="EMBL/GenBank/DDBJ databases">
        <title>De novo transcriptome assembly of four potential Pierce s Disease insect vectors from Arizona vineyards.</title>
        <authorList>
            <person name="Tassone E.E."/>
        </authorList>
    </citation>
    <scope>NUCLEOTIDE SEQUENCE</scope>
</reference>
<protein>
    <recommendedName>
        <fullName evidence="3">Protein kinase domain-containing protein</fullName>
    </recommendedName>
</protein>